<evidence type="ECO:0000313" key="4">
    <source>
        <dbReference type="EMBL" id="CUU06029.1"/>
    </source>
</evidence>
<accession>A0A0N7MRX4</accession>
<dbReference type="InterPro" id="IPR019734">
    <property type="entry name" value="TPR_rpt"/>
</dbReference>
<feature type="repeat" description="TPR" evidence="2">
    <location>
        <begin position="720"/>
        <end position="753"/>
    </location>
</feature>
<feature type="repeat" description="TPR" evidence="2">
    <location>
        <begin position="757"/>
        <end position="790"/>
    </location>
</feature>
<feature type="domain" description="Outer membrane lipoprotein BamD-like" evidence="3">
    <location>
        <begin position="867"/>
        <end position="1004"/>
    </location>
</feature>
<dbReference type="PANTHER" id="PTHR12558">
    <property type="entry name" value="CELL DIVISION CYCLE 16,23,27"/>
    <property type="match status" value="1"/>
</dbReference>
<feature type="domain" description="Outer membrane lipoprotein BamD-like" evidence="3">
    <location>
        <begin position="722"/>
        <end position="855"/>
    </location>
</feature>
<evidence type="ECO:0000256" key="1">
    <source>
        <dbReference type="ARBA" id="ARBA00022729"/>
    </source>
</evidence>
<feature type="repeat" description="TPR" evidence="2">
    <location>
        <begin position="117"/>
        <end position="150"/>
    </location>
</feature>
<feature type="domain" description="Outer membrane lipoprotein BamD-like" evidence="3">
    <location>
        <begin position="420"/>
        <end position="505"/>
    </location>
</feature>
<dbReference type="OrthoDB" id="9757961at2"/>
<accession>A0A0S4N839</accession>
<dbReference type="InterPro" id="IPR039565">
    <property type="entry name" value="BamD-like"/>
</dbReference>
<evidence type="ECO:0000313" key="5">
    <source>
        <dbReference type="Proteomes" id="UP000182011"/>
    </source>
</evidence>
<dbReference type="Proteomes" id="UP000182011">
    <property type="component" value="Unassembled WGS sequence"/>
</dbReference>
<dbReference type="Pfam" id="PF13181">
    <property type="entry name" value="TPR_8"/>
    <property type="match status" value="2"/>
</dbReference>
<dbReference type="GO" id="GO:0051301">
    <property type="term" value="P:cell division"/>
    <property type="evidence" value="ECO:0007669"/>
    <property type="project" value="TreeGrafter"/>
</dbReference>
<accession>A0A0P1M7F1</accession>
<name>A0A0P1LHE1_9BACT</name>
<evidence type="ECO:0000259" key="3">
    <source>
        <dbReference type="Pfam" id="PF13525"/>
    </source>
</evidence>
<dbReference type="PROSITE" id="PS50293">
    <property type="entry name" value="TPR_REGION"/>
    <property type="match status" value="2"/>
</dbReference>
<dbReference type="Pfam" id="PF13525">
    <property type="entry name" value="YfiO"/>
    <property type="match status" value="3"/>
</dbReference>
<evidence type="ECO:0000256" key="2">
    <source>
        <dbReference type="PROSITE-ProRule" id="PRU00339"/>
    </source>
</evidence>
<feature type="repeat" description="TPR" evidence="2">
    <location>
        <begin position="831"/>
        <end position="864"/>
    </location>
</feature>
<dbReference type="PANTHER" id="PTHR12558:SF13">
    <property type="entry name" value="CELL DIVISION CYCLE PROTEIN 27 HOMOLOG"/>
    <property type="match status" value="1"/>
</dbReference>
<dbReference type="AlphaFoldDB" id="A0A0P1LHE1"/>
<dbReference type="Gene3D" id="1.25.40.10">
    <property type="entry name" value="Tetratricopeptide repeat domain"/>
    <property type="match status" value="9"/>
</dbReference>
<feature type="repeat" description="TPR" evidence="2">
    <location>
        <begin position="905"/>
        <end position="938"/>
    </location>
</feature>
<dbReference type="PROSITE" id="PS50005">
    <property type="entry name" value="TPR"/>
    <property type="match status" value="6"/>
</dbReference>
<dbReference type="SUPFAM" id="SSF48452">
    <property type="entry name" value="TPR-like"/>
    <property type="match status" value="5"/>
</dbReference>
<dbReference type="Pfam" id="PF13174">
    <property type="entry name" value="TPR_6"/>
    <property type="match status" value="3"/>
</dbReference>
<reference evidence="4 5" key="1">
    <citation type="submission" date="2015-11" db="EMBL/GenBank/DDBJ databases">
        <authorList>
            <person name="Zhang Y."/>
            <person name="Guo Z."/>
        </authorList>
    </citation>
    <scope>NUCLEOTIDE SEQUENCE [LARGE SCALE GENOMIC DNA]</scope>
    <source>
        <strain evidence="4">JGI-4</strain>
    </source>
</reference>
<proteinExistence type="predicted"/>
<sequence>MWKIIIIVTLTASIIANFIPTPLELQKAFNSGQNFYASGDFKKAIKQYDFIINTESKFLNEDSVKVALFNGDLIVSVKTAAYYQKGNALRKLKNNAEAIESFRVVSEKRNDSPWLSALAQYQIADIYYSEGKLEEAIAESKKLIDRFPNDERVPKAYYTIGWAFRELKMLDSSIFYFKALVEKFPKGELVPHSMYQIGQNYYDKGNFDIALNWFKDIVDKFKPESFKREEFEKIELKAVRERKVFEAITGREGEETPLEIVAKSNLRIADCYKMMDNFDEAIKSYRNVIATYTLLPSLIETAYIKMAQYTLEKKGLEAGISIYREAIDRSFENKQLQAKMQYLIAKTYQDSLRYDRAASEYDLYIKAYGEVAFLIDFPVEDATYSKIICLYNAKKYRETISECDSFLIKFPGSNYIPDMLFFKGISHLAVGEYASAESSFVVIKTQYKNSPQYAPACVQLGRTYYEWKRYENALSEFNEILAENPAGLNKDEVYYYILLTYFDTQRYDSLLDIFAKITPGSSFYLPAFIKVSKSFSLQNKFAEGEKFIKDIFRTAESLKDSIYFIPEVHFSLADIYIGQGKYKDAIDELTLVIDDPKANEILKLQSIYARGSLYYQLERYKEATTDFENCISNKRFIADLSQLIPQVNEKLAISYIKIGQIEKGISFISKLVGETVEFTEKIRYTAVLAEAYFEAKDYKNAIRFANDVFQSDVSDELIFSKATYVLANSHRELGEFNKALSILSKAAEKFPNSKFIQDAFFSTGAVYYDKGEYENAIEIFDRFLKLFPNSQNYKDALFFLSYSYFRLGYWDKSAMYFRRFVKEFPKDELTPEAYFNIGESYYNMGKYEEAIREYSNVYRMFPNDELAPMALYSEGWCYYELQKPEQMVESFKQLAKRYPKSEYAPIALFTIGDYYYNLKDYQKAQQAYEEFVMLYPEHEKVGEARQLIKDLKLINVYAEYQEAMRYFDNKDYRRAIEELTKIWQKYPDSDIVVGCRVNIAAAYEQLGDWRTAAKMYQEIIRDYENSSDDNARAAVIFAREHLEWIKSNFNF</sequence>
<accession>A0A0P1LNC9</accession>
<keyword evidence="1" id="KW-0732">Signal</keyword>
<dbReference type="InterPro" id="IPR011990">
    <property type="entry name" value="TPR-like_helical_dom_sf"/>
</dbReference>
<dbReference type="STRING" id="1633631.GCA_001442925_01406"/>
<protein>
    <submittedName>
        <fullName evidence="4">Tetratricopeptide repeat-containing protein</fullName>
    </submittedName>
</protein>
<dbReference type="RefSeq" id="WP_075426422.1">
    <property type="nucleotide sequence ID" value="NZ_CZVJ01000006.1"/>
</dbReference>
<accession>A0A0P1LLL1</accession>
<accession>A0A0P1P6Q6</accession>
<dbReference type="SMART" id="SM00028">
    <property type="entry name" value="TPR"/>
    <property type="match status" value="15"/>
</dbReference>
<keyword evidence="2" id="KW-0802">TPR repeat</keyword>
<accession>A0A0P1LHE1</accession>
<dbReference type="EMBL" id="FAOP01000005">
    <property type="protein sequence ID" value="CUU06029.1"/>
    <property type="molecule type" value="Genomic_DNA"/>
</dbReference>
<gene>
    <name evidence="4" type="ORF">JGI4_01411</name>
</gene>
<feature type="repeat" description="TPR" evidence="2">
    <location>
        <begin position="454"/>
        <end position="487"/>
    </location>
</feature>
<organism evidence="4 5">
    <name type="scientific">Candidatus Kryptonium thompsonii</name>
    <dbReference type="NCBI Taxonomy" id="1633631"/>
    <lineage>
        <taxon>Bacteria</taxon>
        <taxon>Pseudomonadati</taxon>
        <taxon>Candidatus Kryptoniota</taxon>
        <taxon>Candidatus Kryptonium</taxon>
    </lineage>
</organism>